<dbReference type="OrthoDB" id="3711263at2"/>
<feature type="transmembrane region" description="Helical" evidence="5">
    <location>
        <begin position="7"/>
        <end position="27"/>
    </location>
</feature>
<dbReference type="GO" id="GO:0006457">
    <property type="term" value="P:protein folding"/>
    <property type="evidence" value="ECO:0007669"/>
    <property type="project" value="InterPro"/>
</dbReference>
<dbReference type="SUPFAM" id="SSF158442">
    <property type="entry name" value="DsbB-like"/>
    <property type="match status" value="1"/>
</dbReference>
<evidence type="ECO:0000256" key="2">
    <source>
        <dbReference type="ARBA" id="ARBA00022692"/>
    </source>
</evidence>
<evidence type="ECO:0000256" key="5">
    <source>
        <dbReference type="SAM" id="Phobius"/>
    </source>
</evidence>
<evidence type="ECO:0000256" key="3">
    <source>
        <dbReference type="ARBA" id="ARBA00022989"/>
    </source>
</evidence>
<dbReference type="EMBL" id="LNYK01000016">
    <property type="protein sequence ID" value="KTD21035.1"/>
    <property type="molecule type" value="Genomic_DNA"/>
</dbReference>
<dbReference type="Proteomes" id="UP000054997">
    <property type="component" value="Unassembled WGS sequence"/>
</dbReference>
<keyword evidence="4 5" id="KW-0472">Membrane</keyword>
<comment type="subcellular location">
    <subcellularLocation>
        <location evidence="1">Membrane</location>
        <topology evidence="1">Multi-pass membrane protein</topology>
    </subcellularLocation>
</comment>
<dbReference type="AlphaFoldDB" id="A0A0W0VLM6"/>
<comment type="caution">
    <text evidence="6">The sequence shown here is derived from an EMBL/GenBank/DDBJ whole genome shotgun (WGS) entry which is preliminary data.</text>
</comment>
<keyword evidence="7" id="KW-1185">Reference proteome</keyword>
<dbReference type="InterPro" id="IPR023380">
    <property type="entry name" value="DsbB-like_sf"/>
</dbReference>
<dbReference type="GO" id="GO:0015035">
    <property type="term" value="F:protein-disulfide reductase activity"/>
    <property type="evidence" value="ECO:0007669"/>
    <property type="project" value="InterPro"/>
</dbReference>
<proteinExistence type="predicted"/>
<feature type="transmembrane region" description="Helical" evidence="5">
    <location>
        <begin position="106"/>
        <end position="126"/>
    </location>
</feature>
<dbReference type="RefSeq" id="WP_058529146.1">
    <property type="nucleotide sequence ID" value="NZ_CAAAHZ010000016.1"/>
</dbReference>
<evidence type="ECO:0000313" key="6">
    <source>
        <dbReference type="EMBL" id="KTD21035.1"/>
    </source>
</evidence>
<gene>
    <name evidence="6" type="primary">lidJ</name>
    <name evidence="6" type="ORF">Llon_1133</name>
</gene>
<dbReference type="GO" id="GO:0016020">
    <property type="term" value="C:membrane"/>
    <property type="evidence" value="ECO:0007669"/>
    <property type="project" value="UniProtKB-SubCell"/>
</dbReference>
<dbReference type="InterPro" id="IPR003752">
    <property type="entry name" value="DiS_bond_form_DsbB/BdbC"/>
</dbReference>
<organism evidence="6 7">
    <name type="scientific">Legionella londiniensis</name>
    <dbReference type="NCBI Taxonomy" id="45068"/>
    <lineage>
        <taxon>Bacteria</taxon>
        <taxon>Pseudomonadati</taxon>
        <taxon>Pseudomonadota</taxon>
        <taxon>Gammaproteobacteria</taxon>
        <taxon>Legionellales</taxon>
        <taxon>Legionellaceae</taxon>
        <taxon>Legionella</taxon>
    </lineage>
</organism>
<dbReference type="PATRIC" id="fig|45068.5.peg.1218"/>
<evidence type="ECO:0000256" key="4">
    <source>
        <dbReference type="ARBA" id="ARBA00023136"/>
    </source>
</evidence>
<keyword evidence="2 5" id="KW-0812">Transmembrane</keyword>
<dbReference type="Gene3D" id="1.20.1550.10">
    <property type="entry name" value="DsbB-like"/>
    <property type="match status" value="1"/>
</dbReference>
<evidence type="ECO:0000313" key="7">
    <source>
        <dbReference type="Proteomes" id="UP000054997"/>
    </source>
</evidence>
<feature type="transmembrane region" description="Helical" evidence="5">
    <location>
        <begin position="33"/>
        <end position="55"/>
    </location>
</feature>
<accession>A0A0W0VLM6</accession>
<evidence type="ECO:0000256" key="1">
    <source>
        <dbReference type="ARBA" id="ARBA00004141"/>
    </source>
</evidence>
<reference evidence="6 7" key="1">
    <citation type="submission" date="2015-11" db="EMBL/GenBank/DDBJ databases">
        <title>Genomic analysis of 38 Legionella species identifies large and diverse effector repertoires.</title>
        <authorList>
            <person name="Burstein D."/>
            <person name="Amaro F."/>
            <person name="Zusman T."/>
            <person name="Lifshitz Z."/>
            <person name="Cohen O."/>
            <person name="Gilbert J.A."/>
            <person name="Pupko T."/>
            <person name="Shuman H.A."/>
            <person name="Segal G."/>
        </authorList>
    </citation>
    <scope>NUCLEOTIDE SEQUENCE [LARGE SCALE GENOMIC DNA]</scope>
    <source>
        <strain evidence="6 7">ATCC 49505</strain>
    </source>
</reference>
<protein>
    <submittedName>
        <fullName evidence="6">Transmembrane protein</fullName>
    </submittedName>
</protein>
<feature type="transmembrane region" description="Helical" evidence="5">
    <location>
        <begin position="67"/>
        <end position="86"/>
    </location>
</feature>
<sequence>MTQNKLHVWANIAGLVLINFILIAAFIDQLLHHDLPCPLCLLQRIAFVAVGLCLSMNLKLGIKASHYGLMILSALLGFAVALRQIFLHISPGDPGYGPLFFNLHLYTWSAIIFFIIIGLAAIGLLLEKGFGPKASFNFPTLSLTVFFLLLILANGISTLLECGFLICPSNPVRYFLFDSHVAGN</sequence>
<name>A0A0W0VLM6_9GAMM</name>
<dbReference type="Pfam" id="PF02600">
    <property type="entry name" value="DsbB"/>
    <property type="match status" value="1"/>
</dbReference>
<keyword evidence="3 5" id="KW-1133">Transmembrane helix</keyword>
<dbReference type="STRING" id="45068.Llon_1133"/>
<feature type="transmembrane region" description="Helical" evidence="5">
    <location>
        <begin position="138"/>
        <end position="160"/>
    </location>
</feature>